<dbReference type="Pfam" id="PF14543">
    <property type="entry name" value="TAXi_N"/>
    <property type="match status" value="1"/>
</dbReference>
<dbReference type="InterPro" id="IPR033121">
    <property type="entry name" value="PEPTIDASE_A1"/>
</dbReference>
<dbReference type="Proteomes" id="UP001370490">
    <property type="component" value="Unassembled WGS sequence"/>
</dbReference>
<feature type="transmembrane region" description="Helical" evidence="2">
    <location>
        <begin position="134"/>
        <end position="152"/>
    </location>
</feature>
<keyword evidence="4" id="KW-0858">Xylan degradation</keyword>
<dbReference type="SUPFAM" id="SSF50630">
    <property type="entry name" value="Acid proteases"/>
    <property type="match status" value="1"/>
</dbReference>
<accession>A0AAN8VU41</accession>
<comment type="similarity">
    <text evidence="1">Belongs to the peptidase A1 family.</text>
</comment>
<dbReference type="InterPro" id="IPR021109">
    <property type="entry name" value="Peptidase_aspartic_dom_sf"/>
</dbReference>
<dbReference type="InterPro" id="IPR032861">
    <property type="entry name" value="TAXi_N"/>
</dbReference>
<reference evidence="4 5" key="1">
    <citation type="submission" date="2023-12" db="EMBL/GenBank/DDBJ databases">
        <title>A high-quality genome assembly for Dillenia turbinata (Dilleniales).</title>
        <authorList>
            <person name="Chanderbali A."/>
        </authorList>
    </citation>
    <scope>NUCLEOTIDE SEQUENCE [LARGE SCALE GENOMIC DNA]</scope>
    <source>
        <strain evidence="4">LSX21</strain>
        <tissue evidence="4">Leaf</tissue>
    </source>
</reference>
<dbReference type="PANTHER" id="PTHR13683:SF875">
    <property type="entry name" value="EUKARYOTIC ASPARTYL PROTEASE FAMILY PROTEIN"/>
    <property type="match status" value="1"/>
</dbReference>
<keyword evidence="2" id="KW-0812">Transmembrane</keyword>
<proteinExistence type="inferred from homology"/>
<evidence type="ECO:0000256" key="2">
    <source>
        <dbReference type="SAM" id="Phobius"/>
    </source>
</evidence>
<evidence type="ECO:0000259" key="3">
    <source>
        <dbReference type="PROSITE" id="PS51767"/>
    </source>
</evidence>
<gene>
    <name evidence="4" type="ORF">RJ641_036341</name>
</gene>
<dbReference type="InterPro" id="IPR032799">
    <property type="entry name" value="TAXi_C"/>
</dbReference>
<dbReference type="Pfam" id="PF14541">
    <property type="entry name" value="TAXi_C"/>
    <property type="match status" value="1"/>
</dbReference>
<evidence type="ECO:0000256" key="1">
    <source>
        <dbReference type="ARBA" id="ARBA00007447"/>
    </source>
</evidence>
<keyword evidence="4" id="KW-0624">Polysaccharide degradation</keyword>
<dbReference type="InterPro" id="IPR001461">
    <property type="entry name" value="Aspartic_peptidase_A1"/>
</dbReference>
<keyword evidence="2" id="KW-0472">Membrane</keyword>
<feature type="transmembrane region" description="Helical" evidence="2">
    <location>
        <begin position="90"/>
        <end position="107"/>
    </location>
</feature>
<comment type="caution">
    <text evidence="4">The sequence shown here is derived from an EMBL/GenBank/DDBJ whole genome shotgun (WGS) entry which is preliminary data.</text>
</comment>
<keyword evidence="4" id="KW-0378">Hydrolase</keyword>
<dbReference type="GO" id="GO:0016798">
    <property type="term" value="F:hydrolase activity, acting on glycosyl bonds"/>
    <property type="evidence" value="ECO:0007669"/>
    <property type="project" value="UniProtKB-KW"/>
</dbReference>
<dbReference type="PANTHER" id="PTHR13683">
    <property type="entry name" value="ASPARTYL PROTEASES"/>
    <property type="match status" value="1"/>
</dbReference>
<protein>
    <submittedName>
        <fullName evidence="4">Xylanase inhibitor, N-terminal</fullName>
    </submittedName>
</protein>
<keyword evidence="4" id="KW-0119">Carbohydrate metabolism</keyword>
<evidence type="ECO:0000313" key="5">
    <source>
        <dbReference type="Proteomes" id="UP001370490"/>
    </source>
</evidence>
<evidence type="ECO:0000313" key="4">
    <source>
        <dbReference type="EMBL" id="KAK6933447.1"/>
    </source>
</evidence>
<keyword evidence="5" id="KW-1185">Reference proteome</keyword>
<dbReference type="GO" id="GO:0045493">
    <property type="term" value="P:xylan catabolic process"/>
    <property type="evidence" value="ECO:0007669"/>
    <property type="project" value="UniProtKB-KW"/>
</dbReference>
<dbReference type="GO" id="GO:0006508">
    <property type="term" value="P:proteolysis"/>
    <property type="evidence" value="ECO:0007669"/>
    <property type="project" value="InterPro"/>
</dbReference>
<dbReference type="Gene3D" id="2.40.70.10">
    <property type="entry name" value="Acid Proteases"/>
    <property type="match status" value="2"/>
</dbReference>
<dbReference type="GO" id="GO:0004190">
    <property type="term" value="F:aspartic-type endopeptidase activity"/>
    <property type="evidence" value="ECO:0007669"/>
    <property type="project" value="InterPro"/>
</dbReference>
<dbReference type="PROSITE" id="PS51767">
    <property type="entry name" value="PEPTIDASE_A1"/>
    <property type="match status" value="1"/>
</dbReference>
<keyword evidence="2" id="KW-1133">Transmembrane helix</keyword>
<keyword evidence="4" id="KW-0326">Glycosidase</keyword>
<dbReference type="EMBL" id="JBAMMX010000009">
    <property type="protein sequence ID" value="KAK6933447.1"/>
    <property type="molecule type" value="Genomic_DNA"/>
</dbReference>
<organism evidence="4 5">
    <name type="scientific">Dillenia turbinata</name>
    <dbReference type="NCBI Taxonomy" id="194707"/>
    <lineage>
        <taxon>Eukaryota</taxon>
        <taxon>Viridiplantae</taxon>
        <taxon>Streptophyta</taxon>
        <taxon>Embryophyta</taxon>
        <taxon>Tracheophyta</taxon>
        <taxon>Spermatophyta</taxon>
        <taxon>Magnoliopsida</taxon>
        <taxon>eudicotyledons</taxon>
        <taxon>Gunneridae</taxon>
        <taxon>Pentapetalae</taxon>
        <taxon>Dilleniales</taxon>
        <taxon>Dilleniaceae</taxon>
        <taxon>Dillenia</taxon>
    </lineage>
</organism>
<feature type="domain" description="Peptidase A1" evidence="3">
    <location>
        <begin position="1"/>
        <end position="154"/>
    </location>
</feature>
<sequence length="154" mass="17065">MKKIDVIFWHVRCGFNISGLLSTSHGRIDGILGLGPQDFSIVSQLASTGEMPWVFSECLRSEGDGGGFLIFGEVINHTLMYTPLLPSKRHYMIALTSIALNGQVLPIDPAFFDDKKSGVMIDSGTTLAYVVDDFYHIFADAVSFFIIFLFIYSL</sequence>
<name>A0AAN8VU41_9MAGN</name>
<dbReference type="AlphaFoldDB" id="A0AAN8VU41"/>